<protein>
    <recommendedName>
        <fullName evidence="3">Transposase</fullName>
    </recommendedName>
</protein>
<evidence type="ECO:0008006" key="3">
    <source>
        <dbReference type="Google" id="ProtNLM"/>
    </source>
</evidence>
<dbReference type="InterPro" id="IPR036397">
    <property type="entry name" value="RNaseH_sf"/>
</dbReference>
<gene>
    <name evidence="1" type="primary">Necator_chrV.g19869</name>
    <name evidence="1" type="ORF">RB195_015077</name>
</gene>
<dbReference type="Gene3D" id="3.30.420.10">
    <property type="entry name" value="Ribonuclease H-like superfamily/Ribonuclease H"/>
    <property type="match status" value="1"/>
</dbReference>
<organism evidence="1 2">
    <name type="scientific">Necator americanus</name>
    <name type="common">Human hookworm</name>
    <dbReference type="NCBI Taxonomy" id="51031"/>
    <lineage>
        <taxon>Eukaryota</taxon>
        <taxon>Metazoa</taxon>
        <taxon>Ecdysozoa</taxon>
        <taxon>Nematoda</taxon>
        <taxon>Chromadorea</taxon>
        <taxon>Rhabditida</taxon>
        <taxon>Rhabditina</taxon>
        <taxon>Rhabditomorpha</taxon>
        <taxon>Strongyloidea</taxon>
        <taxon>Ancylostomatidae</taxon>
        <taxon>Bunostominae</taxon>
        <taxon>Necator</taxon>
    </lineage>
</organism>
<comment type="caution">
    <text evidence="1">The sequence shown here is derived from an EMBL/GenBank/DDBJ whole genome shotgun (WGS) entry which is preliminary data.</text>
</comment>
<evidence type="ECO:0000313" key="1">
    <source>
        <dbReference type="EMBL" id="KAK6757026.1"/>
    </source>
</evidence>
<evidence type="ECO:0000313" key="2">
    <source>
        <dbReference type="Proteomes" id="UP001303046"/>
    </source>
</evidence>
<dbReference type="Proteomes" id="UP001303046">
    <property type="component" value="Unassembled WGS sequence"/>
</dbReference>
<dbReference type="PANTHER" id="PTHR46060">
    <property type="entry name" value="MARINER MOS1 TRANSPOSASE-LIKE PROTEIN"/>
    <property type="match status" value="1"/>
</dbReference>
<reference evidence="1 2" key="1">
    <citation type="submission" date="2023-08" db="EMBL/GenBank/DDBJ databases">
        <title>A Necator americanus chromosomal reference genome.</title>
        <authorList>
            <person name="Ilik V."/>
            <person name="Petrzelkova K.J."/>
            <person name="Pardy F."/>
            <person name="Fuh T."/>
            <person name="Niatou-Singa F.S."/>
            <person name="Gouil Q."/>
            <person name="Baker L."/>
            <person name="Ritchie M.E."/>
            <person name="Jex A.R."/>
            <person name="Gazzola D."/>
            <person name="Li H."/>
            <person name="Toshio Fujiwara R."/>
            <person name="Zhan B."/>
            <person name="Aroian R.V."/>
            <person name="Pafco B."/>
            <person name="Schwarz E.M."/>
        </authorList>
    </citation>
    <scope>NUCLEOTIDE SEQUENCE [LARGE SCALE GENOMIC DNA]</scope>
    <source>
        <strain evidence="1 2">Aroian</strain>
        <tissue evidence="1">Whole animal</tissue>
    </source>
</reference>
<accession>A0ABR1E311</accession>
<dbReference type="PANTHER" id="PTHR46060:SF2">
    <property type="entry name" value="HISTONE-LYSINE N-METHYLTRANSFERASE SETMAR"/>
    <property type="match status" value="1"/>
</dbReference>
<dbReference type="EMBL" id="JAVFWL010000005">
    <property type="protein sequence ID" value="KAK6757026.1"/>
    <property type="molecule type" value="Genomic_DNA"/>
</dbReference>
<name>A0ABR1E311_NECAM</name>
<dbReference type="InterPro" id="IPR052709">
    <property type="entry name" value="Transposase-MT_Hybrid"/>
</dbReference>
<keyword evidence="2" id="KW-1185">Reference proteome</keyword>
<sequence>MLFALLRKSMSSVRKSASLGFIAATVDQGKQYVVYESLDKRVFLRHFEIMRLKFNSFVFIMGFKAGNKELEDETRSGRPTATSFDELKNLAEQHPYEGVRYFAASLGCSLSTVSNRLRSLGMVKKLGRWLPNALSDGNRQRRLDFYTQLLSRSFRFDCFELLPDNATVTAEVYCAQLQRLADKIPKEHSKFDNVRVLRDNARYHIAKKAYQEILELGWKFYRTHRTASPGREALR</sequence>
<proteinExistence type="predicted"/>